<dbReference type="PANTHER" id="PTHR35984">
    <property type="entry name" value="PERIPLASMIC SERINE PROTEASE"/>
    <property type="match status" value="1"/>
</dbReference>
<accession>A0A386ZMG2</accession>
<dbReference type="KEGG" id="nyu:D7D52_37065"/>
<dbReference type="SUPFAM" id="SSF52096">
    <property type="entry name" value="ClpP/crotonase"/>
    <property type="match status" value="1"/>
</dbReference>
<protein>
    <submittedName>
        <fullName evidence="1">Serine dehydrogenase</fullName>
    </submittedName>
</protein>
<evidence type="ECO:0000313" key="1">
    <source>
        <dbReference type="EMBL" id="AYF78513.1"/>
    </source>
</evidence>
<dbReference type="InterPro" id="IPR002825">
    <property type="entry name" value="Pept_S49_ser-pept_pro"/>
</dbReference>
<dbReference type="OrthoDB" id="1493005at2"/>
<dbReference type="AlphaFoldDB" id="A0A386ZMG2"/>
<dbReference type="EMBL" id="CP032568">
    <property type="protein sequence ID" value="AYF78513.1"/>
    <property type="molecule type" value="Genomic_DNA"/>
</dbReference>
<reference evidence="1 2" key="1">
    <citation type="submission" date="2018-09" db="EMBL/GenBank/DDBJ databases">
        <title>Nocardia yunnanensis sp. nov., an actinomycete isolated from a soil sample.</title>
        <authorList>
            <person name="Zhang J."/>
        </authorList>
    </citation>
    <scope>NUCLEOTIDE SEQUENCE [LARGE SCALE GENOMIC DNA]</scope>
    <source>
        <strain evidence="1 2">CFHS0054</strain>
    </source>
</reference>
<dbReference type="Pfam" id="PF01972">
    <property type="entry name" value="SDH_protease"/>
    <property type="match status" value="1"/>
</dbReference>
<proteinExistence type="predicted"/>
<dbReference type="Gene3D" id="3.90.226.10">
    <property type="entry name" value="2-enoyl-CoA Hydratase, Chain A, domain 1"/>
    <property type="match status" value="1"/>
</dbReference>
<gene>
    <name evidence="1" type="ORF">D7D52_37065</name>
</gene>
<evidence type="ECO:0000313" key="2">
    <source>
        <dbReference type="Proteomes" id="UP000267164"/>
    </source>
</evidence>
<keyword evidence="2" id="KW-1185">Reference proteome</keyword>
<name>A0A386ZMG2_9NOCA</name>
<dbReference type="Proteomes" id="UP000267164">
    <property type="component" value="Chromosome"/>
</dbReference>
<dbReference type="RefSeq" id="WP_120743596.1">
    <property type="nucleotide sequence ID" value="NZ_CP032568.1"/>
</dbReference>
<dbReference type="InterPro" id="IPR029045">
    <property type="entry name" value="ClpP/crotonase-like_dom_sf"/>
</dbReference>
<dbReference type="PANTHER" id="PTHR35984:SF1">
    <property type="entry name" value="PERIPLASMIC SERINE PROTEASE"/>
    <property type="match status" value="1"/>
</dbReference>
<organism evidence="1 2">
    <name type="scientific">Nocardia yunnanensis</name>
    <dbReference type="NCBI Taxonomy" id="2382165"/>
    <lineage>
        <taxon>Bacteria</taxon>
        <taxon>Bacillati</taxon>
        <taxon>Actinomycetota</taxon>
        <taxon>Actinomycetes</taxon>
        <taxon>Mycobacteriales</taxon>
        <taxon>Nocardiaceae</taxon>
        <taxon>Nocardia</taxon>
    </lineage>
</organism>
<dbReference type="GO" id="GO:0016020">
    <property type="term" value="C:membrane"/>
    <property type="evidence" value="ECO:0007669"/>
    <property type="project" value="InterPro"/>
</dbReference>
<sequence length="309" mass="32662">MGVGPEGNGAEAAEAGTRLEIGGSAGSLSGFAGNYTPLYRAQNEHRYLRQALIAQYQQTYDCSLVVMIDQISMDSVTLLAEVLHDVDPSKDLHMLLGSPGGDGETAVRLARMAQAAGKRFVLLVPEAAKSAATILALGAHEIIMGPTSDLGPIDPQILIPERGYVGAKNIIAAVERSLKEVAAEPNTFPLHAAMLAGIDATAVQLARSALARTGDLARQAVSSNPDRTTGEVTALCKKLDKPLISAPHSHGALIGAREAIKAGLPVREMQPKDPQWQHIWAVWTQYFAVGPVHKLIAYEGVKASQVRGG</sequence>